<dbReference type="Proteomes" id="UP000315750">
    <property type="component" value="Chromosome"/>
</dbReference>
<reference evidence="2 3" key="1">
    <citation type="submission" date="2019-02" db="EMBL/GenBank/DDBJ databases">
        <title>Deep-cultivation of Planctomycetes and their phenomic and genomic characterization uncovers novel biology.</title>
        <authorList>
            <person name="Wiegand S."/>
            <person name="Jogler M."/>
            <person name="Boedeker C."/>
            <person name="Pinto D."/>
            <person name="Vollmers J."/>
            <person name="Rivas-Marin E."/>
            <person name="Kohn T."/>
            <person name="Peeters S.H."/>
            <person name="Heuer A."/>
            <person name="Rast P."/>
            <person name="Oberbeckmann S."/>
            <person name="Bunk B."/>
            <person name="Jeske O."/>
            <person name="Meyerdierks A."/>
            <person name="Storesund J.E."/>
            <person name="Kallscheuer N."/>
            <person name="Luecker S."/>
            <person name="Lage O.M."/>
            <person name="Pohl T."/>
            <person name="Merkel B.J."/>
            <person name="Hornburger P."/>
            <person name="Mueller R.-W."/>
            <person name="Bruemmer F."/>
            <person name="Labrenz M."/>
            <person name="Spormann A.M."/>
            <person name="Op den Camp H."/>
            <person name="Overmann J."/>
            <person name="Amann R."/>
            <person name="Jetten M.S.M."/>
            <person name="Mascher T."/>
            <person name="Medema M.H."/>
            <person name="Devos D.P."/>
            <person name="Kaster A.-K."/>
            <person name="Ovreas L."/>
            <person name="Rohde M."/>
            <person name="Galperin M.Y."/>
            <person name="Jogler C."/>
        </authorList>
    </citation>
    <scope>NUCLEOTIDE SEQUENCE [LARGE SCALE GENOMIC DNA]</scope>
    <source>
        <strain evidence="2 3">Pan181</strain>
    </source>
</reference>
<keyword evidence="3" id="KW-1185">Reference proteome</keyword>
<dbReference type="KEGG" id="amuc:Pan181_24740"/>
<dbReference type="AlphaFoldDB" id="A0A518ANH3"/>
<dbReference type="EMBL" id="CP036278">
    <property type="protein sequence ID" value="QDU56266.1"/>
    <property type="molecule type" value="Genomic_DNA"/>
</dbReference>
<protein>
    <submittedName>
        <fullName evidence="2">Glyoxalase-like domain protein</fullName>
    </submittedName>
</protein>
<dbReference type="PANTHER" id="PTHR33993">
    <property type="entry name" value="GLYOXALASE-RELATED"/>
    <property type="match status" value="1"/>
</dbReference>
<feature type="domain" description="VOC" evidence="1">
    <location>
        <begin position="3"/>
        <end position="122"/>
    </location>
</feature>
<proteinExistence type="predicted"/>
<accession>A0A518ANH3</accession>
<dbReference type="PANTHER" id="PTHR33993:SF2">
    <property type="entry name" value="VOC DOMAIN-CONTAINING PROTEIN"/>
    <property type="match status" value="1"/>
</dbReference>
<dbReference type="PROSITE" id="PS51819">
    <property type="entry name" value="VOC"/>
    <property type="match status" value="1"/>
</dbReference>
<dbReference type="InterPro" id="IPR029068">
    <property type="entry name" value="Glyas_Bleomycin-R_OHBP_Dase"/>
</dbReference>
<evidence type="ECO:0000313" key="2">
    <source>
        <dbReference type="EMBL" id="QDU56266.1"/>
    </source>
</evidence>
<dbReference type="RefSeq" id="WP_145247033.1">
    <property type="nucleotide sequence ID" value="NZ_CP036278.1"/>
</dbReference>
<dbReference type="OrthoDB" id="9804235at2"/>
<dbReference type="InterPro" id="IPR004360">
    <property type="entry name" value="Glyas_Fos-R_dOase_dom"/>
</dbReference>
<organism evidence="2 3">
    <name type="scientific">Aeoliella mucimassa</name>
    <dbReference type="NCBI Taxonomy" id="2527972"/>
    <lineage>
        <taxon>Bacteria</taxon>
        <taxon>Pseudomonadati</taxon>
        <taxon>Planctomycetota</taxon>
        <taxon>Planctomycetia</taxon>
        <taxon>Pirellulales</taxon>
        <taxon>Lacipirellulaceae</taxon>
        <taxon>Aeoliella</taxon>
    </lineage>
</organism>
<dbReference type="InterPro" id="IPR037523">
    <property type="entry name" value="VOC_core"/>
</dbReference>
<evidence type="ECO:0000259" key="1">
    <source>
        <dbReference type="PROSITE" id="PS51819"/>
    </source>
</evidence>
<gene>
    <name evidence="2" type="ORF">Pan181_24740</name>
</gene>
<dbReference type="Gene3D" id="3.10.180.10">
    <property type="entry name" value="2,3-Dihydroxybiphenyl 1,2-Dioxygenase, domain 1"/>
    <property type="match status" value="1"/>
</dbReference>
<dbReference type="CDD" id="cd07247">
    <property type="entry name" value="SgaA_N_like"/>
    <property type="match status" value="1"/>
</dbReference>
<dbReference type="InterPro" id="IPR052164">
    <property type="entry name" value="Anthracycline_SecMetBiosynth"/>
</dbReference>
<dbReference type="SUPFAM" id="SSF54593">
    <property type="entry name" value="Glyoxalase/Bleomycin resistance protein/Dihydroxybiphenyl dioxygenase"/>
    <property type="match status" value="1"/>
</dbReference>
<evidence type="ECO:0000313" key="3">
    <source>
        <dbReference type="Proteomes" id="UP000315750"/>
    </source>
</evidence>
<name>A0A518ANH3_9BACT</name>
<dbReference type="Pfam" id="PF00903">
    <property type="entry name" value="Glyoxalase"/>
    <property type="match status" value="1"/>
</dbReference>
<sequence length="125" mass="13737">MNPVIWFEIYVDDLDRATKFYEQVLGIELKELETPGDELKMMAFPMEMNMMGAGGALCKMEGITAGANSTMVYFACEDCAVEADRVEVAGGKILKPKFSIGQYGFIAIAYDTEGNMFGLHTPPGM</sequence>